<dbReference type="EMBL" id="QMFB01000020">
    <property type="protein sequence ID" value="RAV16660.1"/>
    <property type="molecule type" value="Genomic_DNA"/>
</dbReference>
<dbReference type="InterPro" id="IPR004375">
    <property type="entry name" value="NanQ/TabA/YiaL"/>
</dbReference>
<dbReference type="InterPro" id="IPR037012">
    <property type="entry name" value="NanQ/TabA/YiaL_sf"/>
</dbReference>
<keyword evidence="2" id="KW-1185">Reference proteome</keyword>
<dbReference type="SUPFAM" id="SSF51197">
    <property type="entry name" value="Clavaminate synthase-like"/>
    <property type="match status" value="1"/>
</dbReference>
<dbReference type="AlphaFoldDB" id="A0A329M9Y0"/>
<gene>
    <name evidence="1" type="ORF">DQG23_27870</name>
</gene>
<evidence type="ECO:0000313" key="2">
    <source>
        <dbReference type="Proteomes" id="UP000250369"/>
    </source>
</evidence>
<dbReference type="RefSeq" id="WP_113034320.1">
    <property type="nucleotide sequence ID" value="NZ_QMFB01000020.1"/>
</dbReference>
<accession>A0A329M9Y0</accession>
<dbReference type="PANTHER" id="PTHR34986:SF1">
    <property type="entry name" value="PROTEIN YIAL"/>
    <property type="match status" value="1"/>
</dbReference>
<evidence type="ECO:0000313" key="1">
    <source>
        <dbReference type="EMBL" id="RAV16660.1"/>
    </source>
</evidence>
<dbReference type="GO" id="GO:0005829">
    <property type="term" value="C:cytosol"/>
    <property type="evidence" value="ECO:0007669"/>
    <property type="project" value="TreeGrafter"/>
</dbReference>
<dbReference type="NCBIfam" id="TIGR00022">
    <property type="entry name" value="YhcH/YjgK/YiaL family protein"/>
    <property type="match status" value="1"/>
</dbReference>
<sequence length="149" mass="17280">MIIDRLENASLYYGVSENIKKALEYLEQTDFSAMEPGNYEIEGENMYAMLQHYVNRPIEEGVWEAHRKYIDVHYIYEGMERMGYASVSNLKLIKEYDEKDDYSFYVGKGSWNVFDEGSFVIYGLQDAHIPAIAVNEPQAVKKVIVKIKA</sequence>
<comment type="caution">
    <text evidence="1">The sequence shown here is derived from an EMBL/GenBank/DDBJ whole genome shotgun (WGS) entry which is preliminary data.</text>
</comment>
<reference evidence="1 2" key="1">
    <citation type="journal article" date="2009" name="Int. J. Syst. Evol. Microbiol.">
        <title>Paenibacillus contaminans sp. nov., isolated from a contaminated laboratory plate.</title>
        <authorList>
            <person name="Chou J.H."/>
            <person name="Lee J.H."/>
            <person name="Lin M.C."/>
            <person name="Chang P.S."/>
            <person name="Arun A.B."/>
            <person name="Young C.C."/>
            <person name="Chen W.M."/>
        </authorList>
    </citation>
    <scope>NUCLEOTIDE SEQUENCE [LARGE SCALE GENOMIC DNA]</scope>
    <source>
        <strain evidence="1 2">CKOBP-6</strain>
    </source>
</reference>
<protein>
    <submittedName>
        <fullName evidence="1">YhcH/YjgK/YiaL family protein</fullName>
    </submittedName>
</protein>
<dbReference type="Pfam" id="PF04074">
    <property type="entry name" value="DUF386"/>
    <property type="match status" value="1"/>
</dbReference>
<dbReference type="OrthoDB" id="9792756at2"/>
<organism evidence="1 2">
    <name type="scientific">Paenibacillus contaminans</name>
    <dbReference type="NCBI Taxonomy" id="450362"/>
    <lineage>
        <taxon>Bacteria</taxon>
        <taxon>Bacillati</taxon>
        <taxon>Bacillota</taxon>
        <taxon>Bacilli</taxon>
        <taxon>Bacillales</taxon>
        <taxon>Paenibacillaceae</taxon>
        <taxon>Paenibacillus</taxon>
    </lineage>
</organism>
<name>A0A329M9Y0_9BACL</name>
<dbReference type="Gene3D" id="2.60.120.370">
    <property type="entry name" value="YhcH/YjgK/YiaL"/>
    <property type="match status" value="1"/>
</dbReference>
<proteinExistence type="predicted"/>
<dbReference type="Proteomes" id="UP000250369">
    <property type="component" value="Unassembled WGS sequence"/>
</dbReference>
<dbReference type="PANTHER" id="PTHR34986">
    <property type="entry name" value="EVOLVED BETA-GALACTOSIDASE SUBUNIT BETA"/>
    <property type="match status" value="1"/>
</dbReference>